<dbReference type="Proteomes" id="UP000292052">
    <property type="component" value="Unassembled WGS sequence"/>
</dbReference>
<dbReference type="PANTHER" id="PTHR21137">
    <property type="entry name" value="ODORANT RECEPTOR"/>
    <property type="match status" value="1"/>
</dbReference>
<keyword evidence="8" id="KW-0675">Receptor</keyword>
<organism evidence="11 12">
    <name type="scientific">Asbolus verrucosus</name>
    <name type="common">Desert ironclad beetle</name>
    <dbReference type="NCBI Taxonomy" id="1661398"/>
    <lineage>
        <taxon>Eukaryota</taxon>
        <taxon>Metazoa</taxon>
        <taxon>Ecdysozoa</taxon>
        <taxon>Arthropoda</taxon>
        <taxon>Hexapoda</taxon>
        <taxon>Insecta</taxon>
        <taxon>Pterygota</taxon>
        <taxon>Neoptera</taxon>
        <taxon>Endopterygota</taxon>
        <taxon>Coleoptera</taxon>
        <taxon>Polyphaga</taxon>
        <taxon>Cucujiformia</taxon>
        <taxon>Tenebrionidae</taxon>
        <taxon>Pimeliinae</taxon>
        <taxon>Asbolus</taxon>
    </lineage>
</organism>
<dbReference type="GO" id="GO:0005886">
    <property type="term" value="C:plasma membrane"/>
    <property type="evidence" value="ECO:0007669"/>
    <property type="project" value="UniProtKB-SubCell"/>
</dbReference>
<keyword evidence="5" id="KW-0552">Olfaction</keyword>
<keyword evidence="6 10" id="KW-1133">Transmembrane helix</keyword>
<dbReference type="PANTHER" id="PTHR21137:SF35">
    <property type="entry name" value="ODORANT RECEPTOR 19A-RELATED"/>
    <property type="match status" value="1"/>
</dbReference>
<feature type="transmembrane region" description="Helical" evidence="10">
    <location>
        <begin position="256"/>
        <end position="277"/>
    </location>
</feature>
<evidence type="ECO:0000256" key="2">
    <source>
        <dbReference type="ARBA" id="ARBA00022475"/>
    </source>
</evidence>
<comment type="caution">
    <text evidence="11">The sequence shown here is derived from an EMBL/GenBank/DDBJ whole genome shotgun (WGS) entry which is preliminary data.</text>
</comment>
<dbReference type="GO" id="GO:0004984">
    <property type="term" value="F:olfactory receptor activity"/>
    <property type="evidence" value="ECO:0007669"/>
    <property type="project" value="InterPro"/>
</dbReference>
<reference evidence="11 12" key="1">
    <citation type="submission" date="2017-03" db="EMBL/GenBank/DDBJ databases">
        <title>Genome of the blue death feigning beetle - Asbolus verrucosus.</title>
        <authorList>
            <person name="Rider S.D."/>
        </authorList>
    </citation>
    <scope>NUCLEOTIDE SEQUENCE [LARGE SCALE GENOMIC DNA]</scope>
    <source>
        <strain evidence="11">Butters</strain>
        <tissue evidence="11">Head and leg muscle</tissue>
    </source>
</reference>
<gene>
    <name evidence="11" type="ORF">BDFB_011075</name>
</gene>
<accession>A0A482VRC5</accession>
<name>A0A482VRC5_ASBVE</name>
<evidence type="ECO:0000256" key="10">
    <source>
        <dbReference type="SAM" id="Phobius"/>
    </source>
</evidence>
<dbReference type="GO" id="GO:0007165">
    <property type="term" value="P:signal transduction"/>
    <property type="evidence" value="ECO:0007669"/>
    <property type="project" value="UniProtKB-KW"/>
</dbReference>
<keyword evidence="3" id="KW-0716">Sensory transduction</keyword>
<keyword evidence="2" id="KW-1003">Cell membrane</keyword>
<evidence type="ECO:0000256" key="1">
    <source>
        <dbReference type="ARBA" id="ARBA00004651"/>
    </source>
</evidence>
<dbReference type="GO" id="GO:0005549">
    <property type="term" value="F:odorant binding"/>
    <property type="evidence" value="ECO:0007669"/>
    <property type="project" value="InterPro"/>
</dbReference>
<feature type="transmembrane region" description="Helical" evidence="10">
    <location>
        <begin position="73"/>
        <end position="90"/>
    </location>
</feature>
<dbReference type="OrthoDB" id="6597368at2759"/>
<dbReference type="Pfam" id="PF02949">
    <property type="entry name" value="7tm_6"/>
    <property type="match status" value="1"/>
</dbReference>
<sequence length="391" mass="45810">MEERFDWKRTIKVNIIMLKIVGLWPAGDETYGWNIYTLYEIFSILFIQIGHIAAQAVNVLLYFDDLQIVTGSIYVLLMEMLGLFKSYFLIKNMGTLKQLMVTVNCDLFQPKSSQQRKLIQPNLDAWRTIASTFWFFCWGWLLIWILCPVFDKTFEEYRLPFLAWYPYDTQTSPQYEFTYFHQFIGISCISMVNVNIDTLVAALNMYIGAQIDLLCDDLKHFHDGSKNNTADAIGNLKSCIHHHREILKFAEYANNFYNWLIFMEFLIGGVSIGLGMFRLSVVIPLSSEFYSFVSYTFCICIQVYMYCWFGNEIEVKVIRSSGLLPYAVFESDWTELSPEVKKMMIFLFLKVQKPLKMSAFGLFCLSLETFIKILKTSWSYFAVLRQVNLRK</sequence>
<evidence type="ECO:0000256" key="4">
    <source>
        <dbReference type="ARBA" id="ARBA00022692"/>
    </source>
</evidence>
<keyword evidence="7 10" id="KW-0472">Membrane</keyword>
<feature type="non-terminal residue" evidence="11">
    <location>
        <position position="391"/>
    </location>
</feature>
<keyword evidence="12" id="KW-1185">Reference proteome</keyword>
<evidence type="ECO:0000256" key="3">
    <source>
        <dbReference type="ARBA" id="ARBA00022606"/>
    </source>
</evidence>
<evidence type="ECO:0000256" key="8">
    <source>
        <dbReference type="ARBA" id="ARBA00023170"/>
    </source>
</evidence>
<evidence type="ECO:0000256" key="9">
    <source>
        <dbReference type="ARBA" id="ARBA00023224"/>
    </source>
</evidence>
<evidence type="ECO:0000256" key="5">
    <source>
        <dbReference type="ARBA" id="ARBA00022725"/>
    </source>
</evidence>
<feature type="transmembrane region" description="Helical" evidence="10">
    <location>
        <begin position="289"/>
        <end position="309"/>
    </location>
</feature>
<comment type="subcellular location">
    <subcellularLocation>
        <location evidence="1">Cell membrane</location>
        <topology evidence="1">Multi-pass membrane protein</topology>
    </subcellularLocation>
</comment>
<evidence type="ECO:0000256" key="6">
    <source>
        <dbReference type="ARBA" id="ARBA00022989"/>
    </source>
</evidence>
<protein>
    <submittedName>
        <fullName evidence="11">7tm 6 domain containing protein</fullName>
    </submittedName>
</protein>
<dbReference type="InterPro" id="IPR004117">
    <property type="entry name" value="7tm6_olfct_rcpt"/>
</dbReference>
<keyword evidence="4 10" id="KW-0812">Transmembrane</keyword>
<keyword evidence="9" id="KW-0807">Transducer</keyword>
<evidence type="ECO:0000313" key="12">
    <source>
        <dbReference type="Proteomes" id="UP000292052"/>
    </source>
</evidence>
<proteinExistence type="predicted"/>
<feature type="transmembrane region" description="Helical" evidence="10">
    <location>
        <begin position="132"/>
        <end position="150"/>
    </location>
</feature>
<evidence type="ECO:0000313" key="11">
    <source>
        <dbReference type="EMBL" id="RZC35405.1"/>
    </source>
</evidence>
<evidence type="ECO:0000256" key="7">
    <source>
        <dbReference type="ARBA" id="ARBA00023136"/>
    </source>
</evidence>
<feature type="transmembrane region" description="Helical" evidence="10">
    <location>
        <begin position="41"/>
        <end position="61"/>
    </location>
</feature>
<dbReference type="AlphaFoldDB" id="A0A482VRC5"/>
<dbReference type="EMBL" id="QDEB01071131">
    <property type="protein sequence ID" value="RZC35405.1"/>
    <property type="molecule type" value="Genomic_DNA"/>
</dbReference>